<dbReference type="InterPro" id="IPR008271">
    <property type="entry name" value="Ser/Thr_kinase_AS"/>
</dbReference>
<keyword evidence="2 5" id="KW-0547">Nucleotide-binding</keyword>
<feature type="compositionally biased region" description="Low complexity" evidence="6">
    <location>
        <begin position="379"/>
        <end position="393"/>
    </location>
</feature>
<evidence type="ECO:0000259" key="8">
    <source>
        <dbReference type="PROSITE" id="PS50006"/>
    </source>
</evidence>
<protein>
    <submittedName>
        <fullName evidence="10">Serine/threonine-protein kinase PrkC</fullName>
        <ecNumber evidence="10">2.7.11.1</ecNumber>
    </submittedName>
</protein>
<dbReference type="InterPro" id="IPR017441">
    <property type="entry name" value="Protein_kinase_ATP_BS"/>
</dbReference>
<keyword evidence="4 5" id="KW-0067">ATP-binding</keyword>
<dbReference type="OrthoDB" id="6111975at2"/>
<dbReference type="PROSITE" id="PS50006">
    <property type="entry name" value="FHA_DOMAIN"/>
    <property type="match status" value="1"/>
</dbReference>
<dbReference type="SMART" id="SM00220">
    <property type="entry name" value="S_TKc"/>
    <property type="match status" value="1"/>
</dbReference>
<dbReference type="Pfam" id="PF00498">
    <property type="entry name" value="FHA"/>
    <property type="match status" value="1"/>
</dbReference>
<feature type="domain" description="FHA" evidence="8">
    <location>
        <begin position="471"/>
        <end position="520"/>
    </location>
</feature>
<evidence type="ECO:0000313" key="11">
    <source>
        <dbReference type="Proteomes" id="UP000320496"/>
    </source>
</evidence>
<feature type="transmembrane region" description="Helical" evidence="7">
    <location>
        <begin position="553"/>
        <end position="573"/>
    </location>
</feature>
<dbReference type="PROSITE" id="PS00108">
    <property type="entry name" value="PROTEIN_KINASE_ST"/>
    <property type="match status" value="1"/>
</dbReference>
<dbReference type="Proteomes" id="UP000320496">
    <property type="component" value="Chromosome"/>
</dbReference>
<proteinExistence type="predicted"/>
<dbReference type="PROSITE" id="PS50011">
    <property type="entry name" value="PROTEIN_KINASE_DOM"/>
    <property type="match status" value="1"/>
</dbReference>
<accession>A0A517Z8A8</accession>
<dbReference type="EMBL" id="CP036275">
    <property type="protein sequence ID" value="QDU38671.1"/>
    <property type="molecule type" value="Genomic_DNA"/>
</dbReference>
<keyword evidence="7" id="KW-0812">Transmembrane</keyword>
<dbReference type="PROSITE" id="PS00107">
    <property type="entry name" value="PROTEIN_KINASE_ATP"/>
    <property type="match status" value="1"/>
</dbReference>
<keyword evidence="7" id="KW-1133">Transmembrane helix</keyword>
<evidence type="ECO:0000256" key="4">
    <source>
        <dbReference type="ARBA" id="ARBA00022840"/>
    </source>
</evidence>
<dbReference type="Gene3D" id="1.10.510.10">
    <property type="entry name" value="Transferase(Phosphotransferase) domain 1"/>
    <property type="match status" value="1"/>
</dbReference>
<dbReference type="GO" id="GO:0004674">
    <property type="term" value="F:protein serine/threonine kinase activity"/>
    <property type="evidence" value="ECO:0007669"/>
    <property type="project" value="UniProtKB-EC"/>
</dbReference>
<feature type="region of interest" description="Disordered" evidence="6">
    <location>
        <begin position="362"/>
        <end position="433"/>
    </location>
</feature>
<evidence type="ECO:0000256" key="7">
    <source>
        <dbReference type="SAM" id="Phobius"/>
    </source>
</evidence>
<dbReference type="InterPro" id="IPR000253">
    <property type="entry name" value="FHA_dom"/>
</dbReference>
<evidence type="ECO:0000256" key="5">
    <source>
        <dbReference type="PROSITE-ProRule" id="PRU10141"/>
    </source>
</evidence>
<dbReference type="InterPro" id="IPR008984">
    <property type="entry name" value="SMAD_FHA_dom_sf"/>
</dbReference>
<feature type="binding site" evidence="5">
    <location>
        <position position="99"/>
    </location>
    <ligand>
        <name>ATP</name>
        <dbReference type="ChEBI" id="CHEBI:30616"/>
    </ligand>
</feature>
<feature type="domain" description="Protein kinase" evidence="9">
    <location>
        <begin position="70"/>
        <end position="342"/>
    </location>
</feature>
<keyword evidence="7" id="KW-0472">Membrane</keyword>
<dbReference type="SMART" id="SM00240">
    <property type="entry name" value="FHA"/>
    <property type="match status" value="1"/>
</dbReference>
<evidence type="ECO:0000259" key="9">
    <source>
        <dbReference type="PROSITE" id="PS50011"/>
    </source>
</evidence>
<dbReference type="EC" id="2.7.11.1" evidence="10"/>
<dbReference type="Pfam" id="PF00069">
    <property type="entry name" value="Pkinase"/>
    <property type="match status" value="1"/>
</dbReference>
<dbReference type="InterPro" id="IPR000719">
    <property type="entry name" value="Prot_kinase_dom"/>
</dbReference>
<dbReference type="SUPFAM" id="SSF49879">
    <property type="entry name" value="SMAD/FHA domain"/>
    <property type="match status" value="1"/>
</dbReference>
<keyword evidence="11" id="KW-1185">Reference proteome</keyword>
<evidence type="ECO:0000313" key="10">
    <source>
        <dbReference type="EMBL" id="QDU38671.1"/>
    </source>
</evidence>
<dbReference type="GO" id="GO:0005524">
    <property type="term" value="F:ATP binding"/>
    <property type="evidence" value="ECO:0007669"/>
    <property type="project" value="UniProtKB-UniRule"/>
</dbReference>
<dbReference type="InterPro" id="IPR011009">
    <property type="entry name" value="Kinase-like_dom_sf"/>
</dbReference>
<evidence type="ECO:0000256" key="1">
    <source>
        <dbReference type="ARBA" id="ARBA00022679"/>
    </source>
</evidence>
<dbReference type="SUPFAM" id="SSF56112">
    <property type="entry name" value="Protein kinase-like (PK-like)"/>
    <property type="match status" value="1"/>
</dbReference>
<dbReference type="PANTHER" id="PTHR43289:SF34">
    <property type="entry name" value="SERINE_THREONINE-PROTEIN KINASE YBDM-RELATED"/>
    <property type="match status" value="1"/>
</dbReference>
<dbReference type="CDD" id="cd00060">
    <property type="entry name" value="FHA"/>
    <property type="match status" value="1"/>
</dbReference>
<evidence type="ECO:0000256" key="6">
    <source>
        <dbReference type="SAM" id="MobiDB-lite"/>
    </source>
</evidence>
<name>A0A517Z8A8_9PLAN</name>
<dbReference type="AlphaFoldDB" id="A0A517Z8A8"/>
<dbReference type="Gene3D" id="3.30.200.20">
    <property type="entry name" value="Phosphorylase Kinase, domain 1"/>
    <property type="match status" value="1"/>
</dbReference>
<dbReference type="KEGG" id="mri:Mal4_30010"/>
<keyword evidence="3 10" id="KW-0418">Kinase</keyword>
<keyword evidence="1 10" id="KW-0808">Transferase</keyword>
<reference evidence="10 11" key="1">
    <citation type="submission" date="2019-02" db="EMBL/GenBank/DDBJ databases">
        <title>Deep-cultivation of Planctomycetes and their phenomic and genomic characterization uncovers novel biology.</title>
        <authorList>
            <person name="Wiegand S."/>
            <person name="Jogler M."/>
            <person name="Boedeker C."/>
            <person name="Pinto D."/>
            <person name="Vollmers J."/>
            <person name="Rivas-Marin E."/>
            <person name="Kohn T."/>
            <person name="Peeters S.H."/>
            <person name="Heuer A."/>
            <person name="Rast P."/>
            <person name="Oberbeckmann S."/>
            <person name="Bunk B."/>
            <person name="Jeske O."/>
            <person name="Meyerdierks A."/>
            <person name="Storesund J.E."/>
            <person name="Kallscheuer N."/>
            <person name="Luecker S."/>
            <person name="Lage O.M."/>
            <person name="Pohl T."/>
            <person name="Merkel B.J."/>
            <person name="Hornburger P."/>
            <person name="Mueller R.-W."/>
            <person name="Bruemmer F."/>
            <person name="Labrenz M."/>
            <person name="Spormann A.M."/>
            <person name="Op den Camp H."/>
            <person name="Overmann J."/>
            <person name="Amann R."/>
            <person name="Jetten M.S.M."/>
            <person name="Mascher T."/>
            <person name="Medema M.H."/>
            <person name="Devos D.P."/>
            <person name="Kaster A.-K."/>
            <person name="Ovreas L."/>
            <person name="Rohde M."/>
            <person name="Galperin M.Y."/>
            <person name="Jogler C."/>
        </authorList>
    </citation>
    <scope>NUCLEOTIDE SEQUENCE [LARGE SCALE GENOMIC DNA]</scope>
    <source>
        <strain evidence="10 11">Mal4</strain>
    </source>
</reference>
<dbReference type="PANTHER" id="PTHR43289">
    <property type="entry name" value="MITOGEN-ACTIVATED PROTEIN KINASE KINASE KINASE 20-RELATED"/>
    <property type="match status" value="1"/>
</dbReference>
<evidence type="ECO:0000256" key="3">
    <source>
        <dbReference type="ARBA" id="ARBA00022777"/>
    </source>
</evidence>
<gene>
    <name evidence="10" type="primary">prkC_12</name>
    <name evidence="10" type="ORF">Mal4_30010</name>
</gene>
<evidence type="ECO:0000256" key="2">
    <source>
        <dbReference type="ARBA" id="ARBA00022741"/>
    </source>
</evidence>
<organism evidence="10 11">
    <name type="scientific">Maioricimonas rarisocia</name>
    <dbReference type="NCBI Taxonomy" id="2528026"/>
    <lineage>
        <taxon>Bacteria</taxon>
        <taxon>Pseudomonadati</taxon>
        <taxon>Planctomycetota</taxon>
        <taxon>Planctomycetia</taxon>
        <taxon>Planctomycetales</taxon>
        <taxon>Planctomycetaceae</taxon>
        <taxon>Maioricimonas</taxon>
    </lineage>
</organism>
<dbReference type="CDD" id="cd14014">
    <property type="entry name" value="STKc_PknB_like"/>
    <property type="match status" value="1"/>
</dbReference>
<dbReference type="Gene3D" id="2.60.200.20">
    <property type="match status" value="1"/>
</dbReference>
<dbReference type="RefSeq" id="WP_145369930.1">
    <property type="nucleotide sequence ID" value="NZ_CP036275.1"/>
</dbReference>
<sequence length="575" mass="62854">MPASTRTFANILERSDLLSPQQLEEAARIAARPLGDRAIAQQLVQRGLLTPFQAEEILAGRYRRLRIADYVLTGLIGVGGMGSVFRAQDREQNREVALKVLSERFKHDSGMQARLRLEAQAGMRLDHPNLLKVFDQGQTDDVFGEVDYLVMELFEGIALHELVGFYGPLPSSMACDLICQAAAGLEAMHQVGMVHRDVKPENLLIDCHGQVRIIDYGLAIAHEMSFDDEFSLAMIFGHDCPGTADYMAPEQFTDGLSADARADIYALGCTLFGALCACRPFRAGSRTAFRRAHQESPRPNVAQYAESIPPELNAIVLKMMAVDREQRFDSMQEVVEALKPFGKRKPIDFDFEKLTKKRISIARKKEERRRSGSGGVGSGAKSSSASRSTASTTQANRPTELPRIASITASADSSPVVLRDRPSAPLQPDTAAQQADRLVQTLRVSDAAAKAQNARLVFTDGRTVLLHKAVCEIGRSTSCEVCLDVADLSAQHCRIWFDGRTWMLADLDSKNGTQLNGEPVKSVTLAPNDVVQLGGVTTFRFERETPQTASGSGWLIAAIVALLGVAGAAWWLLGQ</sequence>